<name>A0ABR0LL88_9PEZI</name>
<dbReference type="GO" id="GO:0061630">
    <property type="term" value="F:ubiquitin protein ligase activity"/>
    <property type="evidence" value="ECO:0007669"/>
    <property type="project" value="UniProtKB-EC"/>
</dbReference>
<feature type="region of interest" description="Disordered" evidence="2">
    <location>
        <begin position="234"/>
        <end position="273"/>
    </location>
</feature>
<keyword evidence="4" id="KW-1185">Reference proteome</keyword>
<evidence type="ECO:0000313" key="4">
    <source>
        <dbReference type="Proteomes" id="UP001357485"/>
    </source>
</evidence>
<comment type="caution">
    <text evidence="3">The sequence shown here is derived from an EMBL/GenBank/DDBJ whole genome shotgun (WGS) entry which is preliminary data.</text>
</comment>
<sequence>MDNPSGSRTSSNDPAQAVSFVPTLTTSRWQDEARLVFGTGYIEMTQRVINSILRRLVPPALEAKRLADKAKEEWERVAAEEKVRREKAEKEKADREKKEKEEAEAEQAAARAREQAEAGPFQEAVVVPETSTESQSMEGVEPTGSASTTAHETAPTAPTAPVERVVIQFHGRELDITDFGIDIEYLNALPEELRDEVITAQVQQQRSQAQAAGEEPSEISREFLEALPDEIREELLRQEGRDRRQRERQEARRRAEANGEVPAPGRGPEEMDAANFLASLDPALRQVVLMEQDLTSLAGMPPEIQAEARAL</sequence>
<accession>A0ABR0LL88</accession>
<evidence type="ECO:0000256" key="1">
    <source>
        <dbReference type="ARBA" id="ARBA00022679"/>
    </source>
</evidence>
<protein>
    <submittedName>
        <fullName evidence="3">E3 ubiquitin-protein ligase tom1</fullName>
        <ecNumber evidence="3">2.3.2.26</ecNumber>
    </submittedName>
</protein>
<keyword evidence="1 3" id="KW-0808">Transferase</keyword>
<feature type="compositionally biased region" description="Basic and acidic residues" evidence="2">
    <location>
        <begin position="66"/>
        <end position="101"/>
    </location>
</feature>
<feature type="region of interest" description="Disordered" evidence="2">
    <location>
        <begin position="66"/>
        <end position="158"/>
    </location>
</feature>
<proteinExistence type="predicted"/>
<reference evidence="3 4" key="1">
    <citation type="submission" date="2023-08" db="EMBL/GenBank/DDBJ databases">
        <title>Black Yeasts Isolated from many extreme environments.</title>
        <authorList>
            <person name="Coleine C."/>
            <person name="Stajich J.E."/>
            <person name="Selbmann L."/>
        </authorList>
    </citation>
    <scope>NUCLEOTIDE SEQUENCE [LARGE SCALE GENOMIC DNA]</scope>
    <source>
        <strain evidence="3 4">CCFEE 536</strain>
    </source>
</reference>
<dbReference type="InterPro" id="IPR025527">
    <property type="entry name" value="HUWE1/Rev1_UBM"/>
</dbReference>
<feature type="non-terminal residue" evidence="3">
    <location>
        <position position="311"/>
    </location>
</feature>
<feature type="compositionally biased region" description="Low complexity" evidence="2">
    <location>
        <begin position="146"/>
        <end position="158"/>
    </location>
</feature>
<evidence type="ECO:0000256" key="2">
    <source>
        <dbReference type="SAM" id="MobiDB-lite"/>
    </source>
</evidence>
<organism evidence="3 4">
    <name type="scientific">Cryomyces antarcticus</name>
    <dbReference type="NCBI Taxonomy" id="329879"/>
    <lineage>
        <taxon>Eukaryota</taxon>
        <taxon>Fungi</taxon>
        <taxon>Dikarya</taxon>
        <taxon>Ascomycota</taxon>
        <taxon>Pezizomycotina</taxon>
        <taxon>Dothideomycetes</taxon>
        <taxon>Dothideomycetes incertae sedis</taxon>
        <taxon>Cryomyces</taxon>
    </lineage>
</organism>
<dbReference type="EMBL" id="JAVRRA010017918">
    <property type="protein sequence ID" value="KAK5193658.1"/>
    <property type="molecule type" value="Genomic_DNA"/>
</dbReference>
<gene>
    <name evidence="3" type="primary">TOM1_2</name>
    <name evidence="3" type="ORF">LTR16_007230</name>
</gene>
<evidence type="ECO:0000313" key="3">
    <source>
        <dbReference type="EMBL" id="KAK5193658.1"/>
    </source>
</evidence>
<feature type="compositionally biased region" description="Basic and acidic residues" evidence="2">
    <location>
        <begin position="234"/>
        <end position="257"/>
    </location>
</feature>
<dbReference type="Pfam" id="PF14377">
    <property type="entry name" value="UBM"/>
    <property type="match status" value="3"/>
</dbReference>
<keyword evidence="3" id="KW-0012">Acyltransferase</keyword>
<dbReference type="Proteomes" id="UP001357485">
    <property type="component" value="Unassembled WGS sequence"/>
</dbReference>
<dbReference type="EC" id="2.3.2.26" evidence="3"/>